<name>A0A1Z4EVX5_9MYCO</name>
<dbReference type="InterPro" id="IPR036250">
    <property type="entry name" value="AcylCo_DH-like_C"/>
</dbReference>
<reference evidence="12" key="1">
    <citation type="journal article" date="2017" name="Genome Announc.">
        <title>Complete Genome Sequence of Mycobacterium stephanolepidis.</title>
        <authorList>
            <person name="Fukano H."/>
            <person name="Yoshida M."/>
            <person name="Katayama Y."/>
            <person name="Omatsu T."/>
            <person name="Mizutani T."/>
            <person name="Kurata O."/>
            <person name="Wada S."/>
            <person name="Hoshino Y."/>
        </authorList>
    </citation>
    <scope>NUCLEOTIDE SEQUENCE [LARGE SCALE GENOMIC DNA]</scope>
    <source>
        <strain evidence="12">NJB0901</strain>
    </source>
</reference>
<proteinExistence type="inferred from homology"/>
<dbReference type="RefSeq" id="WP_096500526.1">
    <property type="nucleotide sequence ID" value="NZ_AP018165.1"/>
</dbReference>
<sequence>MSALFPAYRASWETDAHRDLRKHAAEFLRKESTPNQERWSAQHQVDREFWNKLGDAGLLGLDLPEEYGGAGGDFGFSAVVAEELALAQDTATGWGVHSPIVAHYINTYGNAEQKDRWMPGIISGDLVLAIAMTEPGTGSDLQGVRTSAVRDGDHYVINGSKTFISNGTHCDLLVIVAKTDPSQGAKGISLIVAETKDLPGFERGRVLEKVGQHGQDTRELFFSDMRVPVANRLGEEDGQGFIQLMTQLARERLIIASGNAGMAEAAVLESITYTKEREAFGQPLIKFQNTRFQLAELKAEVLSIKTTVDWCIQNYIDGANDPATASMAKLVATDKGVAVVDRCVQFFGGYGYMMEYPIARAYAAARVNKIYGGTSEIMKELISRSL</sequence>
<dbReference type="FunFam" id="1.10.540.10:FF:000026">
    <property type="entry name" value="Acyl-CoA dehydrogenase medium chain"/>
    <property type="match status" value="1"/>
</dbReference>
<evidence type="ECO:0000259" key="8">
    <source>
        <dbReference type="Pfam" id="PF00441"/>
    </source>
</evidence>
<evidence type="ECO:0000259" key="10">
    <source>
        <dbReference type="Pfam" id="PF02771"/>
    </source>
</evidence>
<dbReference type="Gene3D" id="2.40.110.10">
    <property type="entry name" value="Butyryl-CoA Dehydrogenase, subunit A, domain 2"/>
    <property type="match status" value="1"/>
</dbReference>
<dbReference type="PIRSF" id="PIRSF016578">
    <property type="entry name" value="HsaA"/>
    <property type="match status" value="1"/>
</dbReference>
<accession>A0A1Z4EVX5</accession>
<dbReference type="InterPro" id="IPR009075">
    <property type="entry name" value="AcylCo_DH/oxidase_C"/>
</dbReference>
<dbReference type="SUPFAM" id="SSF47203">
    <property type="entry name" value="Acyl-CoA dehydrogenase C-terminal domain-like"/>
    <property type="match status" value="1"/>
</dbReference>
<keyword evidence="5 7" id="KW-0560">Oxidoreductase</keyword>
<evidence type="ECO:0000256" key="2">
    <source>
        <dbReference type="ARBA" id="ARBA00009347"/>
    </source>
</evidence>
<dbReference type="KEGG" id="mste:MSTE_01784"/>
<dbReference type="Pfam" id="PF00441">
    <property type="entry name" value="Acyl-CoA_dh_1"/>
    <property type="match status" value="1"/>
</dbReference>
<dbReference type="FunFam" id="1.20.140.10:FF:000001">
    <property type="entry name" value="Acyl-CoA dehydrogenase"/>
    <property type="match status" value="1"/>
</dbReference>
<keyword evidence="4 7" id="KW-0274">FAD</keyword>
<dbReference type="GO" id="GO:0003995">
    <property type="term" value="F:acyl-CoA dehydrogenase activity"/>
    <property type="evidence" value="ECO:0007669"/>
    <property type="project" value="TreeGrafter"/>
</dbReference>
<dbReference type="Pfam" id="PF02770">
    <property type="entry name" value="Acyl-CoA_dh_M"/>
    <property type="match status" value="1"/>
</dbReference>
<keyword evidence="3 7" id="KW-0285">Flavoprotein</keyword>
<organism evidence="11 12">
    <name type="scientific">[Mycobacterium] stephanolepidis</name>
    <dbReference type="NCBI Taxonomy" id="1520670"/>
    <lineage>
        <taxon>Bacteria</taxon>
        <taxon>Bacillati</taxon>
        <taxon>Actinomycetota</taxon>
        <taxon>Actinomycetes</taxon>
        <taxon>Mycobacteriales</taxon>
        <taxon>Mycobacteriaceae</taxon>
        <taxon>Mycobacteroides</taxon>
    </lineage>
</organism>
<gene>
    <name evidence="11" type="ORF">MSTE_01784</name>
</gene>
<dbReference type="PANTHER" id="PTHR43884">
    <property type="entry name" value="ACYL-COA DEHYDROGENASE"/>
    <property type="match status" value="1"/>
</dbReference>
<comment type="catalytic activity">
    <reaction evidence="6">
        <text>a 2,3-saturated acyl-CoA + A = a 2,3-dehydroacyl-CoA + AH2</text>
        <dbReference type="Rhea" id="RHEA:48608"/>
        <dbReference type="ChEBI" id="CHEBI:13193"/>
        <dbReference type="ChEBI" id="CHEBI:17499"/>
        <dbReference type="ChEBI" id="CHEBI:60015"/>
        <dbReference type="ChEBI" id="CHEBI:65111"/>
    </reaction>
</comment>
<evidence type="ECO:0000256" key="7">
    <source>
        <dbReference type="RuleBase" id="RU362125"/>
    </source>
</evidence>
<dbReference type="Gene3D" id="1.10.540.10">
    <property type="entry name" value="Acyl-CoA dehydrogenase/oxidase, N-terminal domain"/>
    <property type="match status" value="1"/>
</dbReference>
<feature type="domain" description="Acyl-CoA oxidase/dehydrogenase middle" evidence="9">
    <location>
        <begin position="129"/>
        <end position="225"/>
    </location>
</feature>
<dbReference type="EMBL" id="AP018165">
    <property type="protein sequence ID" value="BAX97102.1"/>
    <property type="molecule type" value="Genomic_DNA"/>
</dbReference>
<evidence type="ECO:0000313" key="12">
    <source>
        <dbReference type="Proteomes" id="UP000217954"/>
    </source>
</evidence>
<dbReference type="GO" id="GO:0050660">
    <property type="term" value="F:flavin adenine dinucleotide binding"/>
    <property type="evidence" value="ECO:0007669"/>
    <property type="project" value="InterPro"/>
</dbReference>
<dbReference type="Proteomes" id="UP000217954">
    <property type="component" value="Chromosome"/>
</dbReference>
<dbReference type="InterPro" id="IPR009100">
    <property type="entry name" value="AcylCoA_DH/oxidase_NM_dom_sf"/>
</dbReference>
<comment type="similarity">
    <text evidence="2 7">Belongs to the acyl-CoA dehydrogenase family.</text>
</comment>
<feature type="domain" description="Acyl-CoA dehydrogenase/oxidase C-terminal" evidence="8">
    <location>
        <begin position="238"/>
        <end position="386"/>
    </location>
</feature>
<keyword evidence="12" id="KW-1185">Reference proteome</keyword>
<evidence type="ECO:0000256" key="5">
    <source>
        <dbReference type="ARBA" id="ARBA00023002"/>
    </source>
</evidence>
<dbReference type="PANTHER" id="PTHR43884:SF12">
    <property type="entry name" value="ISOVALERYL-COA DEHYDROGENASE, MITOCHONDRIAL-RELATED"/>
    <property type="match status" value="1"/>
</dbReference>
<dbReference type="Gene3D" id="1.20.140.10">
    <property type="entry name" value="Butyryl-CoA Dehydrogenase, subunit A, domain 3"/>
    <property type="match status" value="1"/>
</dbReference>
<dbReference type="SUPFAM" id="SSF56645">
    <property type="entry name" value="Acyl-CoA dehydrogenase NM domain-like"/>
    <property type="match status" value="1"/>
</dbReference>
<evidence type="ECO:0000256" key="4">
    <source>
        <dbReference type="ARBA" id="ARBA00022827"/>
    </source>
</evidence>
<dbReference type="AlphaFoldDB" id="A0A1Z4EVX5"/>
<feature type="domain" description="Acyl-CoA dehydrogenase/oxidase N-terminal" evidence="10">
    <location>
        <begin position="14"/>
        <end position="125"/>
    </location>
</feature>
<evidence type="ECO:0000256" key="6">
    <source>
        <dbReference type="ARBA" id="ARBA00052546"/>
    </source>
</evidence>
<dbReference type="InterPro" id="IPR046373">
    <property type="entry name" value="Acyl-CoA_Oxase/DH_mid-dom_sf"/>
</dbReference>
<dbReference type="InterPro" id="IPR006091">
    <property type="entry name" value="Acyl-CoA_Oxase/DH_mid-dom"/>
</dbReference>
<dbReference type="Pfam" id="PF02771">
    <property type="entry name" value="Acyl-CoA_dh_N"/>
    <property type="match status" value="1"/>
</dbReference>
<reference evidence="11 12" key="2">
    <citation type="journal article" date="2017" name="Int. J. Syst. Evol. Microbiol.">
        <title>Mycobacterium stephanolepidis sp. nov., a rapidly growing species related to Mycobacterium chelonae, isolated from marine teleost fish, Stephanolepis cirrhifer.</title>
        <authorList>
            <person name="Fukano H."/>
            <person name="Wada S."/>
            <person name="Kurata O."/>
            <person name="Katayama K."/>
            <person name="Fujiwara N."/>
            <person name="Hoshino Y."/>
        </authorList>
    </citation>
    <scope>NUCLEOTIDE SEQUENCE [LARGE SCALE GENOMIC DNA]</scope>
    <source>
        <strain evidence="11 12">NJB0901</strain>
    </source>
</reference>
<protein>
    <submittedName>
        <fullName evidence="11">Putative acyl-CoA dehydrogenase FadE</fullName>
    </submittedName>
</protein>
<evidence type="ECO:0000313" key="11">
    <source>
        <dbReference type="EMBL" id="BAX97102.1"/>
    </source>
</evidence>
<dbReference type="InterPro" id="IPR013786">
    <property type="entry name" value="AcylCoA_DH/ox_N"/>
</dbReference>
<dbReference type="FunFam" id="2.40.110.10:FF:000002">
    <property type="entry name" value="Acyl-CoA dehydrogenase fadE12"/>
    <property type="match status" value="1"/>
</dbReference>
<comment type="cofactor">
    <cofactor evidence="1 7">
        <name>FAD</name>
        <dbReference type="ChEBI" id="CHEBI:57692"/>
    </cofactor>
</comment>
<evidence type="ECO:0000259" key="9">
    <source>
        <dbReference type="Pfam" id="PF02770"/>
    </source>
</evidence>
<evidence type="ECO:0000256" key="1">
    <source>
        <dbReference type="ARBA" id="ARBA00001974"/>
    </source>
</evidence>
<dbReference type="InterPro" id="IPR037069">
    <property type="entry name" value="AcylCoA_DH/ox_N_sf"/>
</dbReference>
<dbReference type="OrthoDB" id="8876745at2"/>
<evidence type="ECO:0000256" key="3">
    <source>
        <dbReference type="ARBA" id="ARBA00022630"/>
    </source>
</evidence>